<evidence type="ECO:0000256" key="10">
    <source>
        <dbReference type="ARBA" id="ARBA00030821"/>
    </source>
</evidence>
<evidence type="ECO:0000256" key="8">
    <source>
        <dbReference type="ARBA" id="ARBA00023187"/>
    </source>
</evidence>
<keyword evidence="8" id="KW-0508">mRNA splicing</keyword>
<dbReference type="Gene3D" id="3.30.70.330">
    <property type="match status" value="4"/>
</dbReference>
<evidence type="ECO:0000256" key="4">
    <source>
        <dbReference type="ARBA" id="ARBA00022553"/>
    </source>
</evidence>
<dbReference type="FunFam" id="3.30.70.330:FF:000074">
    <property type="entry name" value="U2 snRNP auxiliary factor large subunit"/>
    <property type="match status" value="1"/>
</dbReference>
<evidence type="ECO:0000256" key="2">
    <source>
        <dbReference type="ARBA" id="ARBA00004544"/>
    </source>
</evidence>
<evidence type="ECO:0000256" key="17">
    <source>
        <dbReference type="SAM" id="MobiDB-lite"/>
    </source>
</evidence>
<sequence length="1161" mass="129335">MHRDSFFNHTESRILITTDCLLYLLQSEQGTGTFSFVNIGIWLWVNPITEEMTEIVGEGVGRSRSRERRRRSRSRDRRRRPSRDRGGGGGGGGNGGGVGTAEVSRKSRRRKPSLYWDVPPPGFEHITPMQYKAMQAAGQIPATLVSETHQAAVPVVGSTITRQARRLYVGNIPFGVSEDEMMDFFNQQMHLSALAQADGYGLRWHYFKGQSLKLRRPHDYQPMPGMSENPNFNVPGVVSTVVPDSAHKVFLGGLPNYLNEDQVKELLTSFGQLRAFNLVKDSATGLSKGYAFCEYVDVNITDQAIAGLNGMQLGDKKLIVQRASVGAKNAMNVAPVQIQVPGISGIAGPGQATEVLCLLNMVTPDELTDDDEYDDIVEDIRDECSKFGVVKSLEIPRSVPGVEVPGCGKEENFQIVWSLHHILTQIATIGVSFNDEENNDNILDHDFNADEAPGEIEVHANSLNDEDVNVVETGIRWRKKDDLCFESHKVSTPSDIIMQLRRDKNEQNFLEEHDPEPEEESDDDEEILEESPCGRWSKRREEVKYRDVPGVDAAFLAMDNEEGVEVVWNEASFSEAKKFKAQEDKLKKVFEALTLIDHPNIVKFYRFWTDSGKHHSSSSKSSINNTNKVVERENKAEVSGGGGTSSTHGNAFPENVTSSSNTEAPSSLSEASSKVLINSSGSNVKSESNVSVPEVHPSTNLSASTNASVDKNEKKHSVLKNKPRLIFITEYMSSGSLKQFLRRTKKNARKTQLTSWKRWCVQILSALRYLHLNCNPSIVHGNLTCDTIFIQHNGLVKIGSVAPDIIHNNVKTCRDNIKNLHYLAPEYGESNFIPPTTAMDIYAFGVAALEMAALEITMNEDTVGVISDEAIKKTIESLEDENQKDFIRQCLSPNPLDRPSISDLLFHPVLFEVHACKLLAAHKLVNLPEFDTININETMNDKAIQAHYGEDSTLATVVKDGKLREFKLKDFPGTEKLEKFIEDVKNGIYPITAFGQKKVYEPSEPAIQNKSSPELTESPAVNVSGTSSEYEPELRRCHLIHTTIYFTPELKEFHMSLLLKLEDAMNRQLYCPITPGESAIALSEELVYNAFINEADFLILTQVLEDCLRKLSVASVEESVNIPEHEMIPGERGEPPKTVVAETILHTVNPDQQPIPVTINS</sequence>
<feature type="region of interest" description="Disordered" evidence="17">
    <location>
        <begin position="633"/>
        <end position="715"/>
    </location>
</feature>
<feature type="compositionally biased region" description="Basic residues" evidence="17">
    <location>
        <begin position="63"/>
        <end position="82"/>
    </location>
</feature>
<keyword evidence="7 16" id="KW-0694">RNA-binding</keyword>
<evidence type="ECO:0000256" key="16">
    <source>
        <dbReference type="PROSITE-ProRule" id="PRU00176"/>
    </source>
</evidence>
<dbReference type="PANTHER" id="PTHR23139">
    <property type="entry name" value="RNA-BINDING PROTEIN"/>
    <property type="match status" value="1"/>
</dbReference>
<evidence type="ECO:0000256" key="7">
    <source>
        <dbReference type="ARBA" id="ARBA00022884"/>
    </source>
</evidence>
<protein>
    <recommendedName>
        <fullName evidence="14">Nuclear receptor-binding protein homolog</fullName>
    </recommendedName>
    <alternativeName>
        <fullName evidence="15">MLF1-adaptor molecule</fullName>
    </alternativeName>
    <alternativeName>
        <fullName evidence="10">U2 snRNP auxiliary factor large subunit</fullName>
    </alternativeName>
</protein>
<dbReference type="AlphaFoldDB" id="A0A7R8CUM5"/>
<comment type="function">
    <text evidence="11">Necessary for the splicing of pre-mRNA. Binds to the polypyrimidine tract of introns early during spliceosome assembly.</text>
</comment>
<dbReference type="InterPro" id="IPR001245">
    <property type="entry name" value="Ser-Thr/Tyr_kinase_cat_dom"/>
</dbReference>
<dbReference type="SUPFAM" id="SSF54928">
    <property type="entry name" value="RNA-binding domain, RBD"/>
    <property type="match status" value="3"/>
</dbReference>
<dbReference type="GO" id="GO:0005938">
    <property type="term" value="C:cell cortex"/>
    <property type="evidence" value="ECO:0007669"/>
    <property type="project" value="UniProtKB-SubCell"/>
</dbReference>
<dbReference type="OrthoDB" id="1034557at2759"/>
<name>A0A7R8CUM5_LEPSM</name>
<feature type="region of interest" description="Disordered" evidence="17">
    <location>
        <begin position="58"/>
        <end position="119"/>
    </location>
</feature>
<feature type="region of interest" description="Disordered" evidence="17">
    <location>
        <begin position="1006"/>
        <end position="1027"/>
    </location>
</feature>
<dbReference type="InterPro" id="IPR035979">
    <property type="entry name" value="RBD_domain_sf"/>
</dbReference>
<dbReference type="CDD" id="cd12232">
    <property type="entry name" value="RRM3_U2AF65"/>
    <property type="match status" value="1"/>
</dbReference>
<evidence type="ECO:0000256" key="15">
    <source>
        <dbReference type="ARBA" id="ARBA00078305"/>
    </source>
</evidence>
<keyword evidence="3" id="KW-0963">Cytoplasm</keyword>
<evidence type="ECO:0000256" key="5">
    <source>
        <dbReference type="ARBA" id="ARBA00022664"/>
    </source>
</evidence>
<feature type="compositionally biased region" description="Acidic residues" evidence="17">
    <location>
        <begin position="513"/>
        <end position="529"/>
    </location>
</feature>
<organism evidence="18 19">
    <name type="scientific">Lepeophtheirus salmonis</name>
    <name type="common">Salmon louse</name>
    <name type="synonym">Caligus salmonis</name>
    <dbReference type="NCBI Taxonomy" id="72036"/>
    <lineage>
        <taxon>Eukaryota</taxon>
        <taxon>Metazoa</taxon>
        <taxon>Ecdysozoa</taxon>
        <taxon>Arthropoda</taxon>
        <taxon>Crustacea</taxon>
        <taxon>Multicrustacea</taxon>
        <taxon>Hexanauplia</taxon>
        <taxon>Copepoda</taxon>
        <taxon>Siphonostomatoida</taxon>
        <taxon>Caligidae</taxon>
        <taxon>Lepeophtheirus</taxon>
    </lineage>
</organism>
<evidence type="ECO:0000313" key="18">
    <source>
        <dbReference type="EMBL" id="CAF2886308.1"/>
    </source>
</evidence>
<dbReference type="CDD" id="cd12231">
    <property type="entry name" value="RRM2_U2AF65"/>
    <property type="match status" value="1"/>
</dbReference>
<dbReference type="Gene3D" id="1.10.510.10">
    <property type="entry name" value="Transferase(Phosphotransferase) domain 1"/>
    <property type="match status" value="1"/>
</dbReference>
<keyword evidence="6" id="KW-0677">Repeat</keyword>
<dbReference type="Proteomes" id="UP000675881">
    <property type="component" value="Chromosome 3"/>
</dbReference>
<dbReference type="GO" id="GO:0004672">
    <property type="term" value="F:protein kinase activity"/>
    <property type="evidence" value="ECO:0007669"/>
    <property type="project" value="InterPro"/>
</dbReference>
<dbReference type="FunFam" id="3.30.200.20:FF:000098">
    <property type="entry name" value="Nuclear receptor-binding protein 1"/>
    <property type="match status" value="1"/>
</dbReference>
<dbReference type="InterPro" id="IPR011009">
    <property type="entry name" value="Kinase-like_dom_sf"/>
</dbReference>
<dbReference type="SMART" id="SM00360">
    <property type="entry name" value="RRM"/>
    <property type="match status" value="1"/>
</dbReference>
<evidence type="ECO:0000313" key="19">
    <source>
        <dbReference type="Proteomes" id="UP000675881"/>
    </source>
</evidence>
<gene>
    <name evidence="18" type="ORF">LSAA_7337</name>
</gene>
<dbReference type="GO" id="GO:0005634">
    <property type="term" value="C:nucleus"/>
    <property type="evidence" value="ECO:0007669"/>
    <property type="project" value="UniProtKB-SubCell"/>
</dbReference>
<evidence type="ECO:0000256" key="12">
    <source>
        <dbReference type="ARBA" id="ARBA00055167"/>
    </source>
</evidence>
<accession>A0A7R8CUM5</accession>
<feature type="region of interest" description="Disordered" evidence="17">
    <location>
        <begin position="510"/>
        <end position="530"/>
    </location>
</feature>
<feature type="compositionally biased region" description="Polar residues" evidence="17">
    <location>
        <begin position="655"/>
        <end position="709"/>
    </location>
</feature>
<dbReference type="InterPro" id="IPR000719">
    <property type="entry name" value="Prot_kinase_dom"/>
</dbReference>
<dbReference type="PROSITE" id="PS50102">
    <property type="entry name" value="RRM"/>
    <property type="match status" value="1"/>
</dbReference>
<evidence type="ECO:0000256" key="13">
    <source>
        <dbReference type="ARBA" id="ARBA00064859"/>
    </source>
</evidence>
<keyword evidence="4" id="KW-0597">Phosphoprotein</keyword>
<dbReference type="EMBL" id="HG994582">
    <property type="protein sequence ID" value="CAF2886308.1"/>
    <property type="molecule type" value="Genomic_DNA"/>
</dbReference>
<keyword evidence="5" id="KW-0507">mRNA processing</keyword>
<dbReference type="InterPro" id="IPR000504">
    <property type="entry name" value="RRM_dom"/>
</dbReference>
<evidence type="ECO:0000256" key="11">
    <source>
        <dbReference type="ARBA" id="ARBA00053913"/>
    </source>
</evidence>
<reference evidence="18" key="1">
    <citation type="submission" date="2021-02" db="EMBL/GenBank/DDBJ databases">
        <authorList>
            <person name="Bekaert M."/>
        </authorList>
    </citation>
    <scope>NUCLEOTIDE SEQUENCE</scope>
    <source>
        <strain evidence="18">IoA-00</strain>
    </source>
</reference>
<comment type="function">
    <text evidence="12">May play a role in subcellular trafficking between the endoplasmic reticulum and Golgi apparatus.</text>
</comment>
<comment type="subunit">
    <text evidence="13">Forms a heterodimer with the U2AF small subunit.</text>
</comment>
<dbReference type="GO" id="GO:0000398">
    <property type="term" value="P:mRNA splicing, via spliceosome"/>
    <property type="evidence" value="ECO:0007669"/>
    <property type="project" value="UniProtKB-ARBA"/>
</dbReference>
<dbReference type="Pfam" id="PF00076">
    <property type="entry name" value="RRM_1"/>
    <property type="match status" value="1"/>
</dbReference>
<proteinExistence type="predicted"/>
<evidence type="ECO:0000256" key="6">
    <source>
        <dbReference type="ARBA" id="ARBA00022737"/>
    </source>
</evidence>
<dbReference type="FunFam" id="1.10.510.10:FF:000842">
    <property type="entry name" value="Nuclear receptor-binding protein"/>
    <property type="match status" value="1"/>
</dbReference>
<feature type="compositionally biased region" description="Gly residues" evidence="17">
    <location>
        <begin position="87"/>
        <end position="99"/>
    </location>
</feature>
<evidence type="ECO:0000256" key="1">
    <source>
        <dbReference type="ARBA" id="ARBA00004123"/>
    </source>
</evidence>
<dbReference type="GO" id="GO:0003723">
    <property type="term" value="F:RNA binding"/>
    <property type="evidence" value="ECO:0007669"/>
    <property type="project" value="UniProtKB-UniRule"/>
</dbReference>
<comment type="subcellular location">
    <subcellularLocation>
        <location evidence="2">Cytoplasm</location>
        <location evidence="2">Cell cortex</location>
    </subcellularLocation>
    <subcellularLocation>
        <location evidence="1">Nucleus</location>
    </subcellularLocation>
</comment>
<evidence type="ECO:0000256" key="14">
    <source>
        <dbReference type="ARBA" id="ARBA00069870"/>
    </source>
</evidence>
<dbReference type="InterPro" id="IPR012677">
    <property type="entry name" value="Nucleotide-bd_a/b_plait_sf"/>
</dbReference>
<dbReference type="SUPFAM" id="SSF56112">
    <property type="entry name" value="Protein kinase-like (PK-like)"/>
    <property type="match status" value="1"/>
</dbReference>
<dbReference type="FunFam" id="3.30.70.330:FF:000097">
    <property type="entry name" value="U2 snRNP auxiliary factor large subunit"/>
    <property type="match status" value="1"/>
</dbReference>
<evidence type="ECO:0000256" key="3">
    <source>
        <dbReference type="ARBA" id="ARBA00022490"/>
    </source>
</evidence>
<evidence type="ECO:0000256" key="9">
    <source>
        <dbReference type="ARBA" id="ARBA00023242"/>
    </source>
</evidence>
<dbReference type="Pfam" id="PF07714">
    <property type="entry name" value="PK_Tyr_Ser-Thr"/>
    <property type="match status" value="1"/>
</dbReference>
<dbReference type="GO" id="GO:0005524">
    <property type="term" value="F:ATP binding"/>
    <property type="evidence" value="ECO:0007669"/>
    <property type="project" value="InterPro"/>
</dbReference>
<keyword evidence="19" id="KW-1185">Reference proteome</keyword>
<dbReference type="Gene3D" id="3.30.200.20">
    <property type="entry name" value="Phosphorylase Kinase, domain 1"/>
    <property type="match status" value="1"/>
</dbReference>
<dbReference type="PROSITE" id="PS50011">
    <property type="entry name" value="PROTEIN_KINASE_DOM"/>
    <property type="match status" value="1"/>
</dbReference>
<keyword evidence="9" id="KW-0539">Nucleus</keyword>